<gene>
    <name evidence="2" type="ORF">PMAA_026920</name>
</gene>
<proteinExistence type="predicted"/>
<protein>
    <submittedName>
        <fullName evidence="2">Uncharacterized protein</fullName>
    </submittedName>
</protein>
<keyword evidence="3" id="KW-1185">Reference proteome</keyword>
<evidence type="ECO:0000256" key="1">
    <source>
        <dbReference type="SAM" id="MobiDB-lite"/>
    </source>
</evidence>
<reference evidence="3" key="1">
    <citation type="journal article" date="2015" name="Genome Announc.">
        <title>Genome sequence of the AIDS-associated pathogen Penicillium marneffei (ATCC18224) and its near taxonomic relative Talaromyces stipitatus (ATCC10500).</title>
        <authorList>
            <person name="Nierman W.C."/>
            <person name="Fedorova-Abrams N.D."/>
            <person name="Andrianopoulos A."/>
        </authorList>
    </citation>
    <scope>NUCLEOTIDE SEQUENCE [LARGE SCALE GENOMIC DNA]</scope>
    <source>
        <strain evidence="3">ATCC 18224 / CBS 334.59 / QM 7333</strain>
    </source>
</reference>
<name>B6Q1I4_TALMQ</name>
<dbReference type="VEuPathDB" id="FungiDB:PMAA_026920"/>
<dbReference type="AlphaFoldDB" id="B6Q1I4"/>
<evidence type="ECO:0000313" key="3">
    <source>
        <dbReference type="Proteomes" id="UP000001294"/>
    </source>
</evidence>
<feature type="compositionally biased region" description="Polar residues" evidence="1">
    <location>
        <begin position="139"/>
        <end position="157"/>
    </location>
</feature>
<sequence length="157" mass="17711">MAPNPDPNGFTPGNKNRTQIDTYIDGKLSEYREGSDHILWAAFTQDFKEWTVENLKTASVLRLAKLIVLLKSNGVYVDEAEQHRVAENEITEVRWINGNSNPADAMTKSKPCRALQELIDTNKLRIDVDGWVERPPTKRTPSSKSVRFTTPDTTPAL</sequence>
<dbReference type="HOGENOM" id="CLU_1678516_0_0_1"/>
<dbReference type="EMBL" id="DS995899">
    <property type="protein sequence ID" value="EEA27850.1"/>
    <property type="molecule type" value="Genomic_DNA"/>
</dbReference>
<feature type="region of interest" description="Disordered" evidence="1">
    <location>
        <begin position="132"/>
        <end position="157"/>
    </location>
</feature>
<organism evidence="2 3">
    <name type="scientific">Talaromyces marneffei (strain ATCC 18224 / CBS 334.59 / QM 7333)</name>
    <name type="common">Penicillium marneffei</name>
    <dbReference type="NCBI Taxonomy" id="441960"/>
    <lineage>
        <taxon>Eukaryota</taxon>
        <taxon>Fungi</taxon>
        <taxon>Dikarya</taxon>
        <taxon>Ascomycota</taxon>
        <taxon>Pezizomycotina</taxon>
        <taxon>Eurotiomycetes</taxon>
        <taxon>Eurotiomycetidae</taxon>
        <taxon>Eurotiales</taxon>
        <taxon>Trichocomaceae</taxon>
        <taxon>Talaromyces</taxon>
        <taxon>Talaromyces sect. Talaromyces</taxon>
    </lineage>
</organism>
<dbReference type="PhylomeDB" id="B6Q1I4"/>
<accession>B6Q1I4</accession>
<evidence type="ECO:0000313" key="2">
    <source>
        <dbReference type="EMBL" id="EEA27850.1"/>
    </source>
</evidence>
<dbReference type="Proteomes" id="UP000001294">
    <property type="component" value="Unassembled WGS sequence"/>
</dbReference>